<protein>
    <submittedName>
        <fullName evidence="2">Acetyltransferase (GNAT) domain-containing protein</fullName>
    </submittedName>
</protein>
<feature type="domain" description="N-acetyltransferase" evidence="1">
    <location>
        <begin position="7"/>
        <end position="168"/>
    </location>
</feature>
<evidence type="ECO:0000313" key="2">
    <source>
        <dbReference type="EMBL" id="SFW57472.1"/>
    </source>
</evidence>
<accession>A0A1K1QC12</accession>
<evidence type="ECO:0000313" key="3">
    <source>
        <dbReference type="Proteomes" id="UP000183257"/>
    </source>
</evidence>
<dbReference type="PROSITE" id="PS51186">
    <property type="entry name" value="GNAT"/>
    <property type="match status" value="1"/>
</dbReference>
<dbReference type="GO" id="GO:0016747">
    <property type="term" value="F:acyltransferase activity, transferring groups other than amino-acyl groups"/>
    <property type="evidence" value="ECO:0007669"/>
    <property type="project" value="InterPro"/>
</dbReference>
<dbReference type="AlphaFoldDB" id="A0A1K1QC12"/>
<dbReference type="InterPro" id="IPR000182">
    <property type="entry name" value="GNAT_dom"/>
</dbReference>
<dbReference type="EMBL" id="FPIY01000003">
    <property type="protein sequence ID" value="SFW57472.1"/>
    <property type="molecule type" value="Genomic_DNA"/>
</dbReference>
<dbReference type="Gene3D" id="3.40.630.30">
    <property type="match status" value="1"/>
</dbReference>
<dbReference type="OrthoDB" id="9788916at2"/>
<sequence>MLQSQRIQFKPLSITYKKPLEDLFCKNPLVMQNTLKGRVLTANELQKIVEDDFITSTDETVGFWCLTNKEDNTFIGVSGLLKCDYLGKESYEFGFILDDNFWGKGIATEIGEFWIDYAKNQLKLDEILATASPENHASRRVLEKLNLHMVRQFTSKERGARLLYSKKL</sequence>
<dbReference type="PANTHER" id="PTHR43792">
    <property type="entry name" value="GNAT FAMILY, PUTATIVE (AFU_ORTHOLOGUE AFUA_3G00765)-RELATED-RELATED"/>
    <property type="match status" value="1"/>
</dbReference>
<reference evidence="3" key="1">
    <citation type="submission" date="2016-11" db="EMBL/GenBank/DDBJ databases">
        <authorList>
            <person name="Varghese N."/>
            <person name="Submissions S."/>
        </authorList>
    </citation>
    <scope>NUCLEOTIDE SEQUENCE [LARGE SCALE GENOMIC DNA]</scope>
    <source>
        <strain evidence="3">DSM 24786</strain>
    </source>
</reference>
<dbReference type="Proteomes" id="UP000183257">
    <property type="component" value="Unassembled WGS sequence"/>
</dbReference>
<dbReference type="PANTHER" id="PTHR43792:SF1">
    <property type="entry name" value="N-ACETYLTRANSFERASE DOMAIN-CONTAINING PROTEIN"/>
    <property type="match status" value="1"/>
</dbReference>
<dbReference type="RefSeq" id="WP_072304211.1">
    <property type="nucleotide sequence ID" value="NZ_FPIY01000003.1"/>
</dbReference>
<dbReference type="InterPro" id="IPR016181">
    <property type="entry name" value="Acyl_CoA_acyltransferase"/>
</dbReference>
<dbReference type="InterPro" id="IPR051531">
    <property type="entry name" value="N-acetyltransferase"/>
</dbReference>
<dbReference type="Pfam" id="PF13302">
    <property type="entry name" value="Acetyltransf_3"/>
    <property type="match status" value="1"/>
</dbReference>
<name>A0A1K1QC12_9FLAO</name>
<proteinExistence type="predicted"/>
<organism evidence="2 3">
    <name type="scientific">Cellulophaga fucicola</name>
    <dbReference type="NCBI Taxonomy" id="76595"/>
    <lineage>
        <taxon>Bacteria</taxon>
        <taxon>Pseudomonadati</taxon>
        <taxon>Bacteroidota</taxon>
        <taxon>Flavobacteriia</taxon>
        <taxon>Flavobacteriales</taxon>
        <taxon>Flavobacteriaceae</taxon>
        <taxon>Cellulophaga</taxon>
    </lineage>
</organism>
<keyword evidence="3" id="KW-1185">Reference proteome</keyword>
<dbReference type="STRING" id="76595.SAMN05660313_02588"/>
<dbReference type="SUPFAM" id="SSF55729">
    <property type="entry name" value="Acyl-CoA N-acyltransferases (Nat)"/>
    <property type="match status" value="1"/>
</dbReference>
<keyword evidence="2" id="KW-0808">Transferase</keyword>
<evidence type="ECO:0000259" key="1">
    <source>
        <dbReference type="PROSITE" id="PS51186"/>
    </source>
</evidence>
<gene>
    <name evidence="2" type="ORF">SAMN05660313_02588</name>
</gene>